<proteinExistence type="predicted"/>
<evidence type="ECO:0000313" key="2">
    <source>
        <dbReference type="Proteomes" id="UP000614350"/>
    </source>
</evidence>
<accession>A0A834KET3</accession>
<organism evidence="1 2">
    <name type="scientific">Vespula vulgaris</name>
    <name type="common">Yellow jacket</name>
    <name type="synonym">Wasp</name>
    <dbReference type="NCBI Taxonomy" id="7454"/>
    <lineage>
        <taxon>Eukaryota</taxon>
        <taxon>Metazoa</taxon>
        <taxon>Ecdysozoa</taxon>
        <taxon>Arthropoda</taxon>
        <taxon>Hexapoda</taxon>
        <taxon>Insecta</taxon>
        <taxon>Pterygota</taxon>
        <taxon>Neoptera</taxon>
        <taxon>Endopterygota</taxon>
        <taxon>Hymenoptera</taxon>
        <taxon>Apocrita</taxon>
        <taxon>Aculeata</taxon>
        <taxon>Vespoidea</taxon>
        <taxon>Vespidae</taxon>
        <taxon>Vespinae</taxon>
        <taxon>Vespula</taxon>
    </lineage>
</organism>
<sequence length="94" mass="10857">MKDVENTNESRNKKTFIGEMARDRMLLMHGNMSKARVPGYFEAEGERGQEAIVKPTKHEQEKERRVELPAALRNKWANFGMQIASKSTRESSFN</sequence>
<dbReference type="EMBL" id="JACSEA010000003">
    <property type="protein sequence ID" value="KAF7405456.1"/>
    <property type="molecule type" value="Genomic_DNA"/>
</dbReference>
<keyword evidence="2" id="KW-1185">Reference proteome</keyword>
<protein>
    <submittedName>
        <fullName evidence="1">Uncharacterized protein</fullName>
    </submittedName>
</protein>
<evidence type="ECO:0000313" key="1">
    <source>
        <dbReference type="EMBL" id="KAF7405456.1"/>
    </source>
</evidence>
<comment type="caution">
    <text evidence="1">The sequence shown here is derived from an EMBL/GenBank/DDBJ whole genome shotgun (WGS) entry which is preliminary data.</text>
</comment>
<name>A0A834KET3_VESVU</name>
<dbReference type="AlphaFoldDB" id="A0A834KET3"/>
<reference evidence="1" key="1">
    <citation type="journal article" date="2020" name="G3 (Bethesda)">
        <title>High-Quality Assemblies for Three Invasive Social Wasps from the &lt;i&gt;Vespula&lt;/i&gt; Genus.</title>
        <authorList>
            <person name="Harrop T.W.R."/>
            <person name="Guhlin J."/>
            <person name="McLaughlin G.M."/>
            <person name="Permina E."/>
            <person name="Stockwell P."/>
            <person name="Gilligan J."/>
            <person name="Le Lec M.F."/>
            <person name="Gruber M.A.M."/>
            <person name="Quinn O."/>
            <person name="Lovegrove M."/>
            <person name="Duncan E.J."/>
            <person name="Remnant E.J."/>
            <person name="Van Eeckhoven J."/>
            <person name="Graham B."/>
            <person name="Knapp R.A."/>
            <person name="Langford K.W."/>
            <person name="Kronenberg Z."/>
            <person name="Press M.O."/>
            <person name="Eacker S.M."/>
            <person name="Wilson-Rankin E.E."/>
            <person name="Purcell J."/>
            <person name="Lester P.J."/>
            <person name="Dearden P.K."/>
        </authorList>
    </citation>
    <scope>NUCLEOTIDE SEQUENCE</scope>
    <source>
        <strain evidence="1">Marl-1</strain>
    </source>
</reference>
<dbReference type="Proteomes" id="UP000614350">
    <property type="component" value="Unassembled WGS sequence"/>
</dbReference>
<gene>
    <name evidence="1" type="ORF">HZH66_004362</name>
</gene>